<dbReference type="EMBL" id="AP018732">
    <property type="protein sequence ID" value="BBE41843.1"/>
    <property type="molecule type" value="Genomic_DNA"/>
</dbReference>
<organism evidence="1 2">
    <name type="scientific">Conexivisphaera calida</name>
    <dbReference type="NCBI Taxonomy" id="1874277"/>
    <lineage>
        <taxon>Archaea</taxon>
        <taxon>Nitrososphaerota</taxon>
        <taxon>Conexivisphaeria</taxon>
        <taxon>Conexivisphaerales</taxon>
        <taxon>Conexivisphaeraceae</taxon>
        <taxon>Conexivisphaera</taxon>
    </lineage>
</organism>
<dbReference type="RefSeq" id="WP_174448139.1">
    <property type="nucleotide sequence ID" value="NZ_AP018732.1"/>
</dbReference>
<evidence type="ECO:0000313" key="2">
    <source>
        <dbReference type="Proteomes" id="UP000509448"/>
    </source>
</evidence>
<dbReference type="GeneID" id="55584272"/>
<sequence>MALAAKLFRLRNPVKPEILVPKLRDLRLEREDVGTGQVLVEEIRNVEYSSGLLSASLLKDRPLVFRKHDEVVKTVRTIEVPFYVKLEEGYQLLLVMAKKRVANEVASDLSRIIYGIPGGIVEARLDHSRFREYFEASMEGASVIYFDQVDLPNVDVLALYGESLRDSALYQDYLEHGRIWYVVVSLPSRNGLTVGVTRNSVITAFGRATPQELLEFAFGDLSALLEKDGT</sequence>
<keyword evidence="2" id="KW-1185">Reference proteome</keyword>
<accession>A0A4P2VEI4</accession>
<name>A0A4P2VEI4_9ARCH</name>
<protein>
    <submittedName>
        <fullName evidence="1">Uncharacterized protein</fullName>
    </submittedName>
</protein>
<gene>
    <name evidence="1" type="ORF">NAS2_0454</name>
</gene>
<reference evidence="1 2" key="1">
    <citation type="journal article" date="2019" name="ISME J.">
        <title>Isolation and characterization of a thermophilic sulfur- and iron-reducing thaumarchaeote from a terrestrial acidic hot spring.</title>
        <authorList>
            <person name="Kato S."/>
            <person name="Itoh T."/>
            <person name="Yuki M."/>
            <person name="Nagamori M."/>
            <person name="Ohnishi M."/>
            <person name="Uematsu K."/>
            <person name="Suzuki K."/>
            <person name="Takashina T."/>
            <person name="Ohkuma M."/>
        </authorList>
    </citation>
    <scope>NUCLEOTIDE SEQUENCE [LARGE SCALE GENOMIC DNA]</scope>
    <source>
        <strain evidence="1 2">NAS-02</strain>
    </source>
</reference>
<dbReference type="Proteomes" id="UP000509448">
    <property type="component" value="Chromosome"/>
</dbReference>
<evidence type="ECO:0000313" key="1">
    <source>
        <dbReference type="EMBL" id="BBE41843.1"/>
    </source>
</evidence>
<dbReference type="AlphaFoldDB" id="A0A4P2VEI4"/>
<proteinExistence type="predicted"/>
<dbReference type="KEGG" id="ccai:NAS2_0454"/>
<dbReference type="OrthoDB" id="385273at2157"/>